<protein>
    <submittedName>
        <fullName evidence="1">Uncharacterized protein</fullName>
    </submittedName>
</protein>
<evidence type="ECO:0000313" key="2">
    <source>
        <dbReference type="Proteomes" id="UP000076079"/>
    </source>
</evidence>
<reference evidence="1 2" key="1">
    <citation type="journal article" date="2016" name="Genome Announc.">
        <title>First Complete Genome Sequence of a Subdivision 6 Acidobacterium Strain.</title>
        <authorList>
            <person name="Huang S."/>
            <person name="Vieira S."/>
            <person name="Bunk B."/>
            <person name="Riedel T."/>
            <person name="Sproer C."/>
            <person name="Overmann J."/>
        </authorList>
    </citation>
    <scope>NUCLEOTIDE SEQUENCE [LARGE SCALE GENOMIC DNA]</scope>
    <source>
        <strain evidence="2">DSM 100886 HEG_-6_39</strain>
    </source>
</reference>
<name>A0A143PV05_LUTPR</name>
<dbReference type="AlphaFoldDB" id="A0A143PV05"/>
<sequence>MSNEKNSGALSNMHVGDVLVAHPSAVREHEISIVPEKPHAMAATHREAIEQAAVEAEALAVDGWLTEDQIHVVKFAAHRPNGE</sequence>
<proteinExistence type="predicted"/>
<gene>
    <name evidence="1" type="ORF">LuPra_05168</name>
</gene>
<reference evidence="2" key="2">
    <citation type="submission" date="2016-04" db="EMBL/GenBank/DDBJ databases">
        <title>First Complete Genome Sequence of a Subdivision 6 Acidobacterium.</title>
        <authorList>
            <person name="Huang S."/>
            <person name="Vieira S."/>
            <person name="Bunk B."/>
            <person name="Riedel T."/>
            <person name="Sproeer C."/>
            <person name="Overmann J."/>
        </authorList>
    </citation>
    <scope>NUCLEOTIDE SEQUENCE [LARGE SCALE GENOMIC DNA]</scope>
    <source>
        <strain evidence="2">DSM 100886 HEG_-6_39</strain>
    </source>
</reference>
<dbReference type="KEGG" id="abac:LuPra_05168"/>
<dbReference type="Proteomes" id="UP000076079">
    <property type="component" value="Chromosome"/>
</dbReference>
<evidence type="ECO:0000313" key="1">
    <source>
        <dbReference type="EMBL" id="AMY11900.1"/>
    </source>
</evidence>
<dbReference type="RefSeq" id="WP_110173407.1">
    <property type="nucleotide sequence ID" value="NZ_CP015136.1"/>
</dbReference>
<accession>A0A143PV05</accession>
<keyword evidence="2" id="KW-1185">Reference proteome</keyword>
<dbReference type="EMBL" id="CP015136">
    <property type="protein sequence ID" value="AMY11900.1"/>
    <property type="molecule type" value="Genomic_DNA"/>
</dbReference>
<organism evidence="1 2">
    <name type="scientific">Luteitalea pratensis</name>
    <dbReference type="NCBI Taxonomy" id="1855912"/>
    <lineage>
        <taxon>Bacteria</taxon>
        <taxon>Pseudomonadati</taxon>
        <taxon>Acidobacteriota</taxon>
        <taxon>Vicinamibacteria</taxon>
        <taxon>Vicinamibacterales</taxon>
        <taxon>Vicinamibacteraceae</taxon>
        <taxon>Luteitalea</taxon>
    </lineage>
</organism>